<dbReference type="InterPro" id="IPR007557">
    <property type="entry name" value="PSP1_C"/>
</dbReference>
<protein>
    <submittedName>
        <fullName evidence="3">PSP1 domain protein</fullName>
    </submittedName>
</protein>
<dbReference type="NCBIfam" id="NF041131">
    <property type="entry name" value="RicT_YaaT_fam"/>
    <property type="match status" value="1"/>
</dbReference>
<evidence type="ECO:0000259" key="2">
    <source>
        <dbReference type="PROSITE" id="PS51411"/>
    </source>
</evidence>
<dbReference type="KEGG" id="tid:Thein_2121"/>
<reference evidence="4" key="1">
    <citation type="submission" date="2011-04" db="EMBL/GenBank/DDBJ databases">
        <title>The complete genome of Thermodesulfatator indicus DSM 15286.</title>
        <authorList>
            <person name="Lucas S."/>
            <person name="Copeland A."/>
            <person name="Lapidus A."/>
            <person name="Bruce D."/>
            <person name="Goodwin L."/>
            <person name="Pitluck S."/>
            <person name="Peters L."/>
            <person name="Kyrpides N."/>
            <person name="Mavromatis K."/>
            <person name="Pagani I."/>
            <person name="Ivanova N."/>
            <person name="Saunders L."/>
            <person name="Detter J.C."/>
            <person name="Tapia R."/>
            <person name="Han C."/>
            <person name="Land M."/>
            <person name="Hauser L."/>
            <person name="Markowitz V."/>
            <person name="Cheng J.-F."/>
            <person name="Hugenholtz P."/>
            <person name="Woyke T."/>
            <person name="Wu D."/>
            <person name="Spring S."/>
            <person name="Schroeder M."/>
            <person name="Brambilla E."/>
            <person name="Klenk H.-P."/>
            <person name="Eisen J.A."/>
        </authorList>
    </citation>
    <scope>NUCLEOTIDE SEQUENCE [LARGE SCALE GENOMIC DNA]</scope>
    <source>
        <strain evidence="4">DSM 15286 / JCM 11887 / CIR29812</strain>
    </source>
</reference>
<dbReference type="eggNOG" id="COG1774">
    <property type="taxonomic scope" value="Bacteria"/>
</dbReference>
<proteinExistence type="predicted"/>
<feature type="region of interest" description="Disordered" evidence="1">
    <location>
        <begin position="1"/>
        <end position="35"/>
    </location>
</feature>
<dbReference type="PANTHER" id="PTHR43830">
    <property type="entry name" value="PROTEIN PSP1"/>
    <property type="match status" value="1"/>
</dbReference>
<dbReference type="PANTHER" id="PTHR43830:SF3">
    <property type="entry name" value="PROTEIN PSP1"/>
    <property type="match status" value="1"/>
</dbReference>
<name>F8ADF3_THEID</name>
<organism evidence="3 4">
    <name type="scientific">Thermodesulfatator indicus (strain DSM 15286 / JCM 11887 / CIR29812)</name>
    <dbReference type="NCBI Taxonomy" id="667014"/>
    <lineage>
        <taxon>Bacteria</taxon>
        <taxon>Pseudomonadati</taxon>
        <taxon>Thermodesulfobacteriota</taxon>
        <taxon>Thermodesulfobacteria</taxon>
        <taxon>Thermodesulfobacteriales</taxon>
        <taxon>Thermodesulfatatoraceae</taxon>
        <taxon>Thermodesulfatator</taxon>
    </lineage>
</organism>
<dbReference type="EMBL" id="CP002683">
    <property type="protein sequence ID" value="AEH45969.1"/>
    <property type="molecule type" value="Genomic_DNA"/>
</dbReference>
<accession>F8ADF3</accession>
<dbReference type="AlphaFoldDB" id="F8ADF3"/>
<keyword evidence="4" id="KW-1185">Reference proteome</keyword>
<dbReference type="RefSeq" id="WP_013908708.1">
    <property type="nucleotide sequence ID" value="NC_015681.1"/>
</dbReference>
<dbReference type="HOGENOM" id="CLU_033149_2_0_0"/>
<evidence type="ECO:0000256" key="1">
    <source>
        <dbReference type="SAM" id="MobiDB-lite"/>
    </source>
</evidence>
<dbReference type="InParanoid" id="F8ADF3"/>
<feature type="domain" description="PSP1 C-terminal" evidence="2">
    <location>
        <begin position="101"/>
        <end position="186"/>
    </location>
</feature>
<dbReference type="PROSITE" id="PS51411">
    <property type="entry name" value="PSP1_C"/>
    <property type="match status" value="1"/>
</dbReference>
<dbReference type="OrthoDB" id="9779344at2"/>
<dbReference type="InterPro" id="IPR047767">
    <property type="entry name" value="PSP1-like"/>
</dbReference>
<dbReference type="Proteomes" id="UP000006793">
    <property type="component" value="Chromosome"/>
</dbReference>
<evidence type="ECO:0000313" key="3">
    <source>
        <dbReference type="EMBL" id="AEH45969.1"/>
    </source>
</evidence>
<feature type="compositionally biased region" description="Basic residues" evidence="1">
    <location>
        <begin position="1"/>
        <end position="19"/>
    </location>
</feature>
<dbReference type="STRING" id="667014.Thein_2121"/>
<dbReference type="PATRIC" id="fig|667014.3.peg.2180"/>
<dbReference type="PaxDb" id="667014-Thein_2121"/>
<gene>
    <name evidence="3" type="ordered locus">Thein_2121</name>
</gene>
<evidence type="ECO:0000313" key="4">
    <source>
        <dbReference type="Proteomes" id="UP000006793"/>
    </source>
</evidence>
<dbReference type="Pfam" id="PF04468">
    <property type="entry name" value="PSP1"/>
    <property type="match status" value="1"/>
</dbReference>
<dbReference type="GO" id="GO:0005737">
    <property type="term" value="C:cytoplasm"/>
    <property type="evidence" value="ECO:0007669"/>
    <property type="project" value="TreeGrafter"/>
</dbReference>
<reference evidence="3 4" key="2">
    <citation type="journal article" date="2012" name="Stand. Genomic Sci.">
        <title>Complete genome sequence of the thermophilic sulfate-reducing ocean bacterium Thermodesulfatator indicus type strain (CIR29812(T)).</title>
        <authorList>
            <person name="Anderson I."/>
            <person name="Saunders E."/>
            <person name="Lapidus A."/>
            <person name="Nolan M."/>
            <person name="Lucas S."/>
            <person name="Tice H."/>
            <person name="Del Rio T.G."/>
            <person name="Cheng J.F."/>
            <person name="Han C."/>
            <person name="Tapia R."/>
            <person name="Goodwin L.A."/>
            <person name="Pitluck S."/>
            <person name="Liolios K."/>
            <person name="Mavromatis K."/>
            <person name="Pagani I."/>
            <person name="Ivanova N."/>
            <person name="Mikhailova N."/>
            <person name="Pati A."/>
            <person name="Chen A."/>
            <person name="Palaniappan K."/>
            <person name="Land M."/>
            <person name="Hauser L."/>
            <person name="Jeffries C.D."/>
            <person name="Chang Y.J."/>
            <person name="Brambilla E.M."/>
            <person name="Rohde M."/>
            <person name="Spring S."/>
            <person name="Goker M."/>
            <person name="Detter J.C."/>
            <person name="Woyke T."/>
            <person name="Bristow J."/>
            <person name="Eisen J.A."/>
            <person name="Markowitz V."/>
            <person name="Hugenholtz P."/>
            <person name="Kyrpides N.C."/>
            <person name="Klenk H.P."/>
        </authorList>
    </citation>
    <scope>NUCLEOTIDE SEQUENCE [LARGE SCALE GENOMIC DNA]</scope>
    <source>
        <strain evidence="4">DSM 15286 / JCM 11887 / CIR29812</strain>
    </source>
</reference>
<sequence>MAKENAKKRKDKKNRKKPKNLGGKQHNDKQHKKIKKESKEPLIIELVLRDDYAGFHAVTQGLNLRPGDFVLVEFPEQKEVARVVSLPVRVPISPEMLSVLPKVKRLASAKEIERYRENLAFEEKAWSICEQLAEEQGLEMKLVRVERLFDRSKVIFYYTADGRIDFRQLVKDLVRALRTRIEMRQIGVRHEAGMVGGIGCCGREICCATFLKKFDPVSIKIAKEQSLPLDPVKISGICGRLLCCLLFEHNVYAELSASLPKIGKKVSLEEIEGRVVRYNIFRESVTIETSEGEEVEISVEDFRKEF</sequence>